<dbReference type="STRING" id="561176.SAMN04488561_1906"/>
<keyword evidence="2" id="KW-0731">Sigma factor</keyword>
<dbReference type="GO" id="GO:0003677">
    <property type="term" value="F:DNA binding"/>
    <property type="evidence" value="ECO:0007669"/>
    <property type="project" value="UniProtKB-KW"/>
</dbReference>
<dbReference type="InterPro" id="IPR013325">
    <property type="entry name" value="RNA_pol_sigma_r2"/>
</dbReference>
<keyword evidence="1" id="KW-0805">Transcription regulation</keyword>
<protein>
    <submittedName>
        <fullName evidence="6">RNA polymerase sigma factor, sigma-70 family</fullName>
    </submittedName>
</protein>
<dbReference type="CDD" id="cd06171">
    <property type="entry name" value="Sigma70_r4"/>
    <property type="match status" value="1"/>
</dbReference>
<dbReference type="EMBL" id="FNUC01000003">
    <property type="protein sequence ID" value="SEE60072.1"/>
    <property type="molecule type" value="Genomic_DNA"/>
</dbReference>
<sequence>MSSHHSVILTPIRVPLTTNSIEGTHLTMGVLHVLSEPSLDYLIATAQADPADDTVAMNDIIRRFEPLVQTISRSLSTDPHVRQDLAQEARLGLVKAVRAHRPGTSGFPSYARRYMRGAVLRFVGSYTSREAALDPKDEFWAIPVTPVALTEITDVFAVLTPDQRRVAIARYVGNDRMTEIATDLGTSPSAVSQRLRTIHRALRPILAAAVAA</sequence>
<reference evidence="7" key="1">
    <citation type="submission" date="2016-10" db="EMBL/GenBank/DDBJ databases">
        <authorList>
            <person name="Varghese N."/>
            <person name="Submissions S."/>
        </authorList>
    </citation>
    <scope>NUCLEOTIDE SEQUENCE [LARGE SCALE GENOMIC DNA]</scope>
    <source>
        <strain evidence="7">DSM 45237</strain>
    </source>
</reference>
<evidence type="ECO:0000256" key="4">
    <source>
        <dbReference type="ARBA" id="ARBA00023163"/>
    </source>
</evidence>
<dbReference type="InterPro" id="IPR014284">
    <property type="entry name" value="RNA_pol_sigma-70_dom"/>
</dbReference>
<keyword evidence="3" id="KW-0238">DNA-binding</keyword>
<dbReference type="Gene3D" id="1.10.10.10">
    <property type="entry name" value="Winged helix-like DNA-binding domain superfamily/Winged helix DNA-binding domain"/>
    <property type="match status" value="1"/>
</dbReference>
<dbReference type="SUPFAM" id="SSF88659">
    <property type="entry name" value="Sigma3 and sigma4 domains of RNA polymerase sigma factors"/>
    <property type="match status" value="1"/>
</dbReference>
<dbReference type="Gene3D" id="1.10.1740.10">
    <property type="match status" value="1"/>
</dbReference>
<proteinExistence type="predicted"/>
<organism evidence="6 7">
    <name type="scientific">Jiangella alba</name>
    <dbReference type="NCBI Taxonomy" id="561176"/>
    <lineage>
        <taxon>Bacteria</taxon>
        <taxon>Bacillati</taxon>
        <taxon>Actinomycetota</taxon>
        <taxon>Actinomycetes</taxon>
        <taxon>Jiangellales</taxon>
        <taxon>Jiangellaceae</taxon>
        <taxon>Jiangella</taxon>
    </lineage>
</organism>
<dbReference type="InterPro" id="IPR036388">
    <property type="entry name" value="WH-like_DNA-bd_sf"/>
</dbReference>
<feature type="domain" description="RNA polymerase sigma-70 region 2" evidence="5">
    <location>
        <begin position="61"/>
        <end position="123"/>
    </location>
</feature>
<dbReference type="InterPro" id="IPR007627">
    <property type="entry name" value="RNA_pol_sigma70_r2"/>
</dbReference>
<dbReference type="InterPro" id="IPR013324">
    <property type="entry name" value="RNA_pol_sigma_r3/r4-like"/>
</dbReference>
<dbReference type="NCBIfam" id="TIGR02937">
    <property type="entry name" value="sigma70-ECF"/>
    <property type="match status" value="1"/>
</dbReference>
<evidence type="ECO:0000256" key="3">
    <source>
        <dbReference type="ARBA" id="ARBA00023125"/>
    </source>
</evidence>
<keyword evidence="7" id="KW-1185">Reference proteome</keyword>
<name>A0A1H5K5I1_9ACTN</name>
<dbReference type="AlphaFoldDB" id="A0A1H5K5I1"/>
<evidence type="ECO:0000256" key="2">
    <source>
        <dbReference type="ARBA" id="ARBA00023082"/>
    </source>
</evidence>
<dbReference type="GO" id="GO:0006352">
    <property type="term" value="P:DNA-templated transcription initiation"/>
    <property type="evidence" value="ECO:0007669"/>
    <property type="project" value="InterPro"/>
</dbReference>
<accession>A0A1H5K5I1</accession>
<keyword evidence="4" id="KW-0804">Transcription</keyword>
<dbReference type="GO" id="GO:0016987">
    <property type="term" value="F:sigma factor activity"/>
    <property type="evidence" value="ECO:0007669"/>
    <property type="project" value="UniProtKB-KW"/>
</dbReference>
<gene>
    <name evidence="6" type="ORF">SAMN04488561_1906</name>
</gene>
<dbReference type="Proteomes" id="UP000181980">
    <property type="component" value="Unassembled WGS sequence"/>
</dbReference>
<evidence type="ECO:0000259" key="5">
    <source>
        <dbReference type="Pfam" id="PF04542"/>
    </source>
</evidence>
<dbReference type="PANTHER" id="PTHR30385">
    <property type="entry name" value="SIGMA FACTOR F FLAGELLAR"/>
    <property type="match status" value="1"/>
</dbReference>
<evidence type="ECO:0000313" key="7">
    <source>
        <dbReference type="Proteomes" id="UP000181980"/>
    </source>
</evidence>
<dbReference type="SUPFAM" id="SSF88946">
    <property type="entry name" value="Sigma2 domain of RNA polymerase sigma factors"/>
    <property type="match status" value="1"/>
</dbReference>
<evidence type="ECO:0000256" key="1">
    <source>
        <dbReference type="ARBA" id="ARBA00023015"/>
    </source>
</evidence>
<evidence type="ECO:0000313" key="6">
    <source>
        <dbReference type="EMBL" id="SEE60072.1"/>
    </source>
</evidence>
<dbReference type="Pfam" id="PF04542">
    <property type="entry name" value="Sigma70_r2"/>
    <property type="match status" value="1"/>
</dbReference>